<reference evidence="2 3" key="1">
    <citation type="submission" date="2016-06" db="EMBL/GenBank/DDBJ databases">
        <title>Respiratory ammonification of nitrate coupled to the oxidation of elemental sulfur in deep-sea autotrophic thermophilic bacteria.</title>
        <authorList>
            <person name="Slobodkina G.B."/>
            <person name="Mardanov A.V."/>
            <person name="Ravin N.V."/>
            <person name="Frolova A.A."/>
            <person name="Viryasiv M.B."/>
            <person name="Chernyh N.A."/>
            <person name="Bonch-Osmolovskaya E.A."/>
            <person name="Slobodkin A.I."/>
        </authorList>
    </citation>
    <scope>NUCLEOTIDE SEQUENCE [LARGE SCALE GENOMIC DNA]</scope>
    <source>
        <strain evidence="2 3">S69</strain>
    </source>
</reference>
<dbReference type="AlphaFoldDB" id="A0A1B9F3Q5"/>
<dbReference type="PANTHER" id="PTHR15160:SF1">
    <property type="entry name" value="VON HIPPEL-LINDAU DISEASE TUMOR SUPPRESSOR"/>
    <property type="match status" value="1"/>
</dbReference>
<dbReference type="InterPro" id="IPR036104">
    <property type="entry name" value="BFN_sf"/>
</dbReference>
<evidence type="ECO:0000259" key="1">
    <source>
        <dbReference type="PROSITE" id="PS51658"/>
    </source>
</evidence>
<dbReference type="PANTHER" id="PTHR15160">
    <property type="entry name" value="VON HIPPEL-LINDAU PROTEIN"/>
    <property type="match status" value="1"/>
</dbReference>
<dbReference type="Gene3D" id="3.10.690.10">
    <property type="entry name" value="Bifunctional nuclease domain"/>
    <property type="match status" value="1"/>
</dbReference>
<dbReference type="STRING" id="1156395.DBT_2184"/>
<dbReference type="Pfam" id="PF02577">
    <property type="entry name" value="BFN_dom"/>
    <property type="match status" value="1"/>
</dbReference>
<sequence>MNFLQVKVHAITMDPDSNSPVLILKESQGERSLPIWIGLLEATAIATEMEKISFVRPMTHDLTVNLLEAVGVQVTRVAVTDLKDNTFYAVITLKNGDEEVEVDARPSDAIAIALRTGAQIFVSEEVMNSAVPQEPTTIYEEDVPKEKKKWAELLEELDPQSLKYKM</sequence>
<protein>
    <recommendedName>
        <fullName evidence="1">BFN domain-containing protein</fullName>
    </recommendedName>
</protein>
<dbReference type="PROSITE" id="PS51658">
    <property type="entry name" value="BFN"/>
    <property type="match status" value="1"/>
</dbReference>
<accession>A0A1B9F3Q5</accession>
<organism evidence="2 3">
    <name type="scientific">Dissulfuribacter thermophilus</name>
    <dbReference type="NCBI Taxonomy" id="1156395"/>
    <lineage>
        <taxon>Bacteria</taxon>
        <taxon>Pseudomonadati</taxon>
        <taxon>Thermodesulfobacteriota</taxon>
        <taxon>Dissulfuribacteria</taxon>
        <taxon>Dissulfuribacterales</taxon>
        <taxon>Dissulfuribacteraceae</taxon>
        <taxon>Dissulfuribacter</taxon>
    </lineage>
</organism>
<dbReference type="InterPro" id="IPR003729">
    <property type="entry name" value="Bi_nuclease_dom"/>
</dbReference>
<name>A0A1B9F3Q5_9BACT</name>
<keyword evidence="3" id="KW-1185">Reference proteome</keyword>
<gene>
    <name evidence="2" type="ORF">DBT_2184</name>
</gene>
<evidence type="ECO:0000313" key="3">
    <source>
        <dbReference type="Proteomes" id="UP000093080"/>
    </source>
</evidence>
<dbReference type="EMBL" id="MAGO01000012">
    <property type="protein sequence ID" value="OCC14455.1"/>
    <property type="molecule type" value="Genomic_DNA"/>
</dbReference>
<dbReference type="GO" id="GO:0004518">
    <property type="term" value="F:nuclease activity"/>
    <property type="evidence" value="ECO:0007669"/>
    <property type="project" value="InterPro"/>
</dbReference>
<dbReference type="OrthoDB" id="9788698at2"/>
<feature type="domain" description="BFN" evidence="1">
    <location>
        <begin position="3"/>
        <end position="134"/>
    </location>
</feature>
<comment type="caution">
    <text evidence="2">The sequence shown here is derived from an EMBL/GenBank/DDBJ whole genome shotgun (WGS) entry which is preliminary data.</text>
</comment>
<dbReference type="SUPFAM" id="SSF103256">
    <property type="entry name" value="Hypothetical protein TM0160"/>
    <property type="match status" value="1"/>
</dbReference>
<proteinExistence type="predicted"/>
<dbReference type="Proteomes" id="UP000093080">
    <property type="component" value="Unassembled WGS sequence"/>
</dbReference>
<dbReference type="RefSeq" id="WP_067620152.1">
    <property type="nucleotide sequence ID" value="NZ_MAGO01000012.1"/>
</dbReference>
<evidence type="ECO:0000313" key="2">
    <source>
        <dbReference type="EMBL" id="OCC14455.1"/>
    </source>
</evidence>